<organism evidence="3 4">
    <name type="scientific">Scleropages formosus</name>
    <name type="common">Asian bonytongue</name>
    <name type="synonym">Osteoglossum formosum</name>
    <dbReference type="NCBI Taxonomy" id="113540"/>
    <lineage>
        <taxon>Eukaryota</taxon>
        <taxon>Metazoa</taxon>
        <taxon>Chordata</taxon>
        <taxon>Craniata</taxon>
        <taxon>Vertebrata</taxon>
        <taxon>Euteleostomi</taxon>
        <taxon>Actinopterygii</taxon>
        <taxon>Neopterygii</taxon>
        <taxon>Teleostei</taxon>
        <taxon>Osteoglossocephala</taxon>
        <taxon>Osteoglossomorpha</taxon>
        <taxon>Osteoglossiformes</taxon>
        <taxon>Osteoglossidae</taxon>
        <taxon>Scleropages</taxon>
    </lineage>
</organism>
<dbReference type="PANTHER" id="PTHR28624:SF1">
    <property type="entry name" value="MITOCHONDRIAL POTASSIUM CHANNEL"/>
    <property type="match status" value="1"/>
</dbReference>
<evidence type="ECO:0000313" key="4">
    <source>
        <dbReference type="Proteomes" id="UP000034805"/>
    </source>
</evidence>
<keyword evidence="2" id="KW-1133">Transmembrane helix</keyword>
<name>A0A0P7XU75_SCLFO</name>
<feature type="transmembrane region" description="Helical" evidence="2">
    <location>
        <begin position="397"/>
        <end position="419"/>
    </location>
</feature>
<dbReference type="STRING" id="113540.ENSSFOP00015010776"/>
<dbReference type="Proteomes" id="UP000034805">
    <property type="component" value="Unassembled WGS sequence"/>
</dbReference>
<gene>
    <name evidence="3" type="ORF">Z043_101615</name>
</gene>
<dbReference type="AlphaFoldDB" id="A0A0P7XU75"/>
<evidence type="ECO:0000256" key="2">
    <source>
        <dbReference type="SAM" id="Phobius"/>
    </source>
</evidence>
<feature type="transmembrane region" description="Helical" evidence="2">
    <location>
        <begin position="207"/>
        <end position="226"/>
    </location>
</feature>
<dbReference type="InterPro" id="IPR037660">
    <property type="entry name" value="CCDC51"/>
</dbReference>
<proteinExistence type="predicted"/>
<feature type="coiled-coil region" evidence="1">
    <location>
        <begin position="120"/>
        <end position="181"/>
    </location>
</feature>
<evidence type="ECO:0000256" key="1">
    <source>
        <dbReference type="SAM" id="Coils"/>
    </source>
</evidence>
<sequence>MRYRGGYVLFWGYGKCCYFFPRFRSLQTSVFPGRLYCTHHESSKKEPLKEGTLQQRTADGLRSLAEVGRQWGHNSVTTASATLSYWWEKYEEFVGLTEVREAQTKVTEAEKAFMVARGMVREAHGSLETLQGRLKEVRDRLDRVSREEAHYLELATLEHKLLQEERRLRTTYENAEEAEREKFALFSAAVRESHEKERARAERTKNWSVIGSVLGALIGVMGSTYVNRVRLQELKNLLLEAQKGPVSLQEAIKVQDSLYKTQQEELRGLINTLRGSLLERTEDKGAKTLPVPVPSTISQSPLPSDAHSVLKDILLSTQKAQTLMEGLKPPLVQLEQTVGKMQSELQAVKRAFDSRPILEKPVISPEDAHVHVFDAEGVMQGLAQTEKRLKSQINKTSVYNTVLTYTAFAITLPLLYLLFKSN</sequence>
<accession>A0A0P7XU75</accession>
<protein>
    <submittedName>
        <fullName evidence="3">Coiled-coil domain-containing protein 51-like</fullName>
    </submittedName>
</protein>
<keyword evidence="2" id="KW-0812">Transmembrane</keyword>
<keyword evidence="1" id="KW-0175">Coiled coil</keyword>
<evidence type="ECO:0000313" key="3">
    <source>
        <dbReference type="EMBL" id="KPP78852.1"/>
    </source>
</evidence>
<dbReference type="PANTHER" id="PTHR28624">
    <property type="entry name" value="COILED-COIL DOMAIN-CONTAINING PROTEIN 51"/>
    <property type="match status" value="1"/>
</dbReference>
<reference evidence="3 4" key="1">
    <citation type="submission" date="2015-08" db="EMBL/GenBank/DDBJ databases">
        <title>The genome of the Asian arowana (Scleropages formosus).</title>
        <authorList>
            <person name="Tan M.H."/>
            <person name="Gan H.M."/>
            <person name="Croft L.J."/>
            <person name="Austin C.M."/>
        </authorList>
    </citation>
    <scope>NUCLEOTIDE SEQUENCE [LARGE SCALE GENOMIC DNA]</scope>
    <source>
        <strain evidence="3">Aro1</strain>
    </source>
</reference>
<comment type="caution">
    <text evidence="3">The sequence shown here is derived from an EMBL/GenBank/DDBJ whole genome shotgun (WGS) entry which is preliminary data.</text>
</comment>
<keyword evidence="2" id="KW-0472">Membrane</keyword>
<dbReference type="EMBL" id="JARO02000360">
    <property type="protein sequence ID" value="KPP78852.1"/>
    <property type="molecule type" value="Genomic_DNA"/>
</dbReference>